<dbReference type="EMBL" id="SLXQ01000017">
    <property type="protein sequence ID" value="TCP45052.1"/>
    <property type="molecule type" value="Genomic_DNA"/>
</dbReference>
<evidence type="ECO:0000313" key="7">
    <source>
        <dbReference type="Proteomes" id="UP000294911"/>
    </source>
</evidence>
<dbReference type="InterPro" id="IPR050319">
    <property type="entry name" value="ABC_transp_ATP-bind"/>
</dbReference>
<reference evidence="6 7" key="1">
    <citation type="submission" date="2019-03" db="EMBL/GenBank/DDBJ databases">
        <title>Genomic Encyclopedia of Type Strains, Phase IV (KMG-IV): sequencing the most valuable type-strain genomes for metagenomic binning, comparative biology and taxonomic classification.</title>
        <authorList>
            <person name="Goeker M."/>
        </authorList>
    </citation>
    <scope>NUCLEOTIDE SEQUENCE [LARGE SCALE GENOMIC DNA]</scope>
    <source>
        <strain evidence="6 7">DSM 45765</strain>
    </source>
</reference>
<dbReference type="InterPro" id="IPR003439">
    <property type="entry name" value="ABC_transporter-like_ATP-bd"/>
</dbReference>
<dbReference type="GO" id="GO:0005524">
    <property type="term" value="F:ATP binding"/>
    <property type="evidence" value="ECO:0007669"/>
    <property type="project" value="UniProtKB-KW"/>
</dbReference>
<dbReference type="InterPro" id="IPR013563">
    <property type="entry name" value="Oligopep_ABC_C"/>
</dbReference>
<organism evidence="6 7">
    <name type="scientific">Tamaricihabitans halophyticus</name>
    <dbReference type="NCBI Taxonomy" id="1262583"/>
    <lineage>
        <taxon>Bacteria</taxon>
        <taxon>Bacillati</taxon>
        <taxon>Actinomycetota</taxon>
        <taxon>Actinomycetes</taxon>
        <taxon>Pseudonocardiales</taxon>
        <taxon>Pseudonocardiaceae</taxon>
        <taxon>Tamaricihabitans</taxon>
    </lineage>
</organism>
<accession>A0A4R2Q877</accession>
<name>A0A4R2Q877_9PSEU</name>
<dbReference type="PROSITE" id="PS00211">
    <property type="entry name" value="ABC_TRANSPORTER_1"/>
    <property type="match status" value="1"/>
</dbReference>
<comment type="similarity">
    <text evidence="1">Belongs to the ABC transporter superfamily.</text>
</comment>
<gene>
    <name evidence="6" type="ORF">EV191_11718</name>
</gene>
<dbReference type="CDD" id="cd03257">
    <property type="entry name" value="ABC_NikE_OppD_transporters"/>
    <property type="match status" value="1"/>
</dbReference>
<dbReference type="SMART" id="SM00382">
    <property type="entry name" value="AAA"/>
    <property type="match status" value="1"/>
</dbReference>
<evidence type="ECO:0000256" key="1">
    <source>
        <dbReference type="ARBA" id="ARBA00005417"/>
    </source>
</evidence>
<dbReference type="Pfam" id="PF00005">
    <property type="entry name" value="ABC_tran"/>
    <property type="match status" value="1"/>
</dbReference>
<dbReference type="PROSITE" id="PS50893">
    <property type="entry name" value="ABC_TRANSPORTER_2"/>
    <property type="match status" value="1"/>
</dbReference>
<keyword evidence="7" id="KW-1185">Reference proteome</keyword>
<evidence type="ECO:0000256" key="4">
    <source>
        <dbReference type="ARBA" id="ARBA00022840"/>
    </source>
</evidence>
<dbReference type="PANTHER" id="PTHR43776">
    <property type="entry name" value="TRANSPORT ATP-BINDING PROTEIN"/>
    <property type="match status" value="1"/>
</dbReference>
<dbReference type="Gene3D" id="3.40.50.300">
    <property type="entry name" value="P-loop containing nucleotide triphosphate hydrolases"/>
    <property type="match status" value="1"/>
</dbReference>
<dbReference type="Proteomes" id="UP000294911">
    <property type="component" value="Unassembled WGS sequence"/>
</dbReference>
<keyword evidence="3" id="KW-0547">Nucleotide-binding</keyword>
<evidence type="ECO:0000256" key="2">
    <source>
        <dbReference type="ARBA" id="ARBA00022448"/>
    </source>
</evidence>
<dbReference type="RefSeq" id="WP_132880171.1">
    <property type="nucleotide sequence ID" value="NZ_SLXQ01000017.1"/>
</dbReference>
<comment type="caution">
    <text evidence="6">The sequence shown here is derived from an EMBL/GenBank/DDBJ whole genome shotgun (WGS) entry which is preliminary data.</text>
</comment>
<dbReference type="OrthoDB" id="8481147at2"/>
<dbReference type="InterPro" id="IPR003593">
    <property type="entry name" value="AAA+_ATPase"/>
</dbReference>
<dbReference type="AlphaFoldDB" id="A0A4R2Q877"/>
<proteinExistence type="inferred from homology"/>
<dbReference type="SUPFAM" id="SSF52540">
    <property type="entry name" value="P-loop containing nucleoside triphosphate hydrolases"/>
    <property type="match status" value="1"/>
</dbReference>
<dbReference type="PANTHER" id="PTHR43776:SF7">
    <property type="entry name" value="D,D-DIPEPTIDE TRANSPORT ATP-BINDING PROTEIN DDPF-RELATED"/>
    <property type="match status" value="1"/>
</dbReference>
<keyword evidence="2" id="KW-0813">Transport</keyword>
<dbReference type="GO" id="GO:0016887">
    <property type="term" value="F:ATP hydrolysis activity"/>
    <property type="evidence" value="ECO:0007669"/>
    <property type="project" value="InterPro"/>
</dbReference>
<sequence length="277" mass="30736">MPESDISGVQDVTSPRVVAENLTKVFVTKRNAFGLPARRLTAVRGVSFELRQGEIYALVGGSGSGKSTVARLLTRLEKSDTGRVLVNGTDWTLLRRSALQKQRRAMQMVFQNPYASLDPTSMVVHLVGEPMIIHEKLARRDLDARVRALLDDVGLPSDSLHKYPHEFSGGQRQRLAIARALAADPDVIIADEAVSALDVSSQAKVLNLLLRLRRERSLTILFITHDLGVVRQVADRIGVLSEGELVEEAQADALFDEPTHEYTRTLLRSVPIMGRWR</sequence>
<dbReference type="Pfam" id="PF08352">
    <property type="entry name" value="oligo_HPY"/>
    <property type="match status" value="1"/>
</dbReference>
<feature type="domain" description="ABC transporter" evidence="5">
    <location>
        <begin position="17"/>
        <end position="267"/>
    </location>
</feature>
<evidence type="ECO:0000313" key="6">
    <source>
        <dbReference type="EMBL" id="TCP45052.1"/>
    </source>
</evidence>
<evidence type="ECO:0000256" key="3">
    <source>
        <dbReference type="ARBA" id="ARBA00022741"/>
    </source>
</evidence>
<keyword evidence="4 6" id="KW-0067">ATP-binding</keyword>
<dbReference type="InterPro" id="IPR027417">
    <property type="entry name" value="P-loop_NTPase"/>
</dbReference>
<evidence type="ECO:0000259" key="5">
    <source>
        <dbReference type="PROSITE" id="PS50893"/>
    </source>
</evidence>
<dbReference type="InterPro" id="IPR017871">
    <property type="entry name" value="ABC_transporter-like_CS"/>
</dbReference>
<dbReference type="GO" id="GO:0015833">
    <property type="term" value="P:peptide transport"/>
    <property type="evidence" value="ECO:0007669"/>
    <property type="project" value="InterPro"/>
</dbReference>
<protein>
    <submittedName>
        <fullName evidence="6">Peptide/nickel transport system ATP-binding protein</fullName>
    </submittedName>
</protein>
<dbReference type="GO" id="GO:0055085">
    <property type="term" value="P:transmembrane transport"/>
    <property type="evidence" value="ECO:0007669"/>
    <property type="project" value="UniProtKB-ARBA"/>
</dbReference>